<dbReference type="CDD" id="cd08570">
    <property type="entry name" value="GDPD_YPL206cp_fungi"/>
    <property type="match status" value="1"/>
</dbReference>
<dbReference type="FunCoup" id="A0A165HID8">
    <property type="interactions" value="104"/>
</dbReference>
<dbReference type="SUPFAM" id="SSF51695">
    <property type="entry name" value="PLC-like phosphodiesterases"/>
    <property type="match status" value="1"/>
</dbReference>
<dbReference type="InterPro" id="IPR017946">
    <property type="entry name" value="PLC-like_Pdiesterase_TIM-brl"/>
</dbReference>
<dbReference type="Proteomes" id="UP000076632">
    <property type="component" value="Unassembled WGS sequence"/>
</dbReference>
<dbReference type="GeneID" id="28894116"/>
<evidence type="ECO:0000259" key="1">
    <source>
        <dbReference type="PROSITE" id="PS51704"/>
    </source>
</evidence>
<protein>
    <submittedName>
        <fullName evidence="2">PLC-like phosphodiesterase</fullName>
    </submittedName>
</protein>
<accession>A0A165HID8</accession>
<gene>
    <name evidence="2" type="ORF">L228DRAFT_119750</name>
</gene>
<keyword evidence="3" id="KW-1185">Reference proteome</keyword>
<sequence>MTGNATATTPLLHGIGPPLISNYDYERLPERLSSMGKPESPLVTFTKSRPDDSGKCFPQAIAHRGYKMKYPENTMVAFEGAVKAGANALETDIHLSRDGVVVLAHDATLKRCFSIDKKVIDCDWSFLRTLHTTEAPHVHMPRLQDLLEYLTLPGLEDIWVILDIKLDNDTEQVMKLIASTIEAVPPGTKPWNQRVVLGCWATKYIPLRDLYLPHFLIAHIGFSIPYARQFFATPNVAFSMLGKILMGPRGKRFIRDVRSHNRELFAWTINSEEEMKWCIKNELDGVLTDDIDKYMEVRKRFSSGTEESKGFSILALLNILRVNFLAYLLSFIFQWRFGLLDGIDRKDQTIDQKH</sequence>
<dbReference type="InterPro" id="IPR030395">
    <property type="entry name" value="GP_PDE_dom"/>
</dbReference>
<dbReference type="OMA" id="RALPECW"/>
<reference evidence="2 3" key="1">
    <citation type="journal article" date="2016" name="Fungal Biol.">
        <title>The genome of Xylona heveae provides a window into fungal endophytism.</title>
        <authorList>
            <person name="Gazis R."/>
            <person name="Kuo A."/>
            <person name="Riley R."/>
            <person name="LaButti K."/>
            <person name="Lipzen A."/>
            <person name="Lin J."/>
            <person name="Amirebrahimi M."/>
            <person name="Hesse C.N."/>
            <person name="Spatafora J.W."/>
            <person name="Henrissat B."/>
            <person name="Hainaut M."/>
            <person name="Grigoriev I.V."/>
            <person name="Hibbett D.S."/>
        </authorList>
    </citation>
    <scope>NUCLEOTIDE SEQUENCE [LARGE SCALE GENOMIC DNA]</scope>
    <source>
        <strain evidence="2 3">TC161</strain>
    </source>
</reference>
<dbReference type="InParanoid" id="A0A165HID8"/>
<evidence type="ECO:0000313" key="3">
    <source>
        <dbReference type="Proteomes" id="UP000076632"/>
    </source>
</evidence>
<dbReference type="Gene3D" id="3.20.20.190">
    <property type="entry name" value="Phosphatidylinositol (PI) phosphodiesterase"/>
    <property type="match status" value="1"/>
</dbReference>
<evidence type="ECO:0000313" key="2">
    <source>
        <dbReference type="EMBL" id="KZF23564.1"/>
    </source>
</evidence>
<dbReference type="Pfam" id="PF03009">
    <property type="entry name" value="GDPD"/>
    <property type="match status" value="1"/>
</dbReference>
<dbReference type="AlphaFoldDB" id="A0A165HID8"/>
<organism evidence="2 3">
    <name type="scientific">Xylona heveae (strain CBS 132557 / TC161)</name>
    <dbReference type="NCBI Taxonomy" id="1328760"/>
    <lineage>
        <taxon>Eukaryota</taxon>
        <taxon>Fungi</taxon>
        <taxon>Dikarya</taxon>
        <taxon>Ascomycota</taxon>
        <taxon>Pezizomycotina</taxon>
        <taxon>Xylonomycetes</taxon>
        <taxon>Xylonales</taxon>
        <taxon>Xylonaceae</taxon>
        <taxon>Xylona</taxon>
    </lineage>
</organism>
<dbReference type="OrthoDB" id="1058301at2759"/>
<dbReference type="EMBL" id="KV407457">
    <property type="protein sequence ID" value="KZF23564.1"/>
    <property type="molecule type" value="Genomic_DNA"/>
</dbReference>
<dbReference type="PANTHER" id="PTHR43805">
    <property type="entry name" value="GLYCEROPHOSPHORYL DIESTER PHOSPHODIESTERASE"/>
    <property type="match status" value="1"/>
</dbReference>
<feature type="domain" description="GP-PDE" evidence="1">
    <location>
        <begin position="58"/>
        <end position="298"/>
    </location>
</feature>
<proteinExistence type="predicted"/>
<dbReference type="RefSeq" id="XP_018189119.1">
    <property type="nucleotide sequence ID" value="XM_018328979.1"/>
</dbReference>
<dbReference type="PROSITE" id="PS51704">
    <property type="entry name" value="GP_PDE"/>
    <property type="match status" value="1"/>
</dbReference>
<dbReference type="STRING" id="1328760.A0A165HID8"/>
<dbReference type="PANTHER" id="PTHR43805:SF1">
    <property type="entry name" value="GP-PDE DOMAIN-CONTAINING PROTEIN"/>
    <property type="match status" value="1"/>
</dbReference>
<dbReference type="GO" id="GO:0006629">
    <property type="term" value="P:lipid metabolic process"/>
    <property type="evidence" value="ECO:0007669"/>
    <property type="project" value="InterPro"/>
</dbReference>
<dbReference type="GO" id="GO:0008081">
    <property type="term" value="F:phosphoric diester hydrolase activity"/>
    <property type="evidence" value="ECO:0007669"/>
    <property type="project" value="InterPro"/>
</dbReference>
<name>A0A165HID8_XYLHT</name>